<name>A0AAU7P733_9XANT</name>
<dbReference type="EMBL" id="CP144460">
    <property type="protein sequence ID" value="XBS37482.1"/>
    <property type="molecule type" value="Genomic_DNA"/>
</dbReference>
<reference evidence="2" key="1">
    <citation type="submission" date="2024-02" db="EMBL/GenBank/DDBJ databases">
        <title>Complete genome sequence of Xanthomonas sp. 10-10.</title>
        <authorList>
            <person name="Biessy A."/>
            <person name="Ciotola M."/>
            <person name="Cadieux M."/>
            <person name="Soufiane B."/>
            <person name="Laforest M."/>
            <person name="Filion M."/>
        </authorList>
    </citation>
    <scope>NUCLEOTIDE SEQUENCE</scope>
    <source>
        <strain evidence="2">10-10</strain>
    </source>
</reference>
<dbReference type="AlphaFoldDB" id="A0AAU7P733"/>
<sequence>MRIFTELLFQHGHIADVALARQLAEAEIAMDVATDASAEPAAQTAQSAPVAAEPAPRRNAEKRMARRARQLVRAMTALSPFR</sequence>
<feature type="compositionally biased region" description="Low complexity" evidence="1">
    <location>
        <begin position="40"/>
        <end position="52"/>
    </location>
</feature>
<evidence type="ECO:0000256" key="1">
    <source>
        <dbReference type="SAM" id="MobiDB-lite"/>
    </source>
</evidence>
<dbReference type="RefSeq" id="WP_259163555.1">
    <property type="nucleotide sequence ID" value="NZ_CP144460.1"/>
</dbReference>
<proteinExistence type="predicted"/>
<gene>
    <name evidence="2" type="ORF">VZ068_18950</name>
</gene>
<evidence type="ECO:0000313" key="2">
    <source>
        <dbReference type="EMBL" id="XBS37482.1"/>
    </source>
</evidence>
<organism evidence="2">
    <name type="scientific">Xanthomonas sp. 10-10</name>
    <dbReference type="NCBI Taxonomy" id="3115848"/>
    <lineage>
        <taxon>Bacteria</taxon>
        <taxon>Pseudomonadati</taxon>
        <taxon>Pseudomonadota</taxon>
        <taxon>Gammaproteobacteria</taxon>
        <taxon>Lysobacterales</taxon>
        <taxon>Lysobacteraceae</taxon>
        <taxon>Xanthomonas</taxon>
    </lineage>
</organism>
<protein>
    <submittedName>
        <fullName evidence="2">Uncharacterized protein</fullName>
    </submittedName>
</protein>
<accession>A0AAU7P733</accession>
<feature type="region of interest" description="Disordered" evidence="1">
    <location>
        <begin position="35"/>
        <end position="61"/>
    </location>
</feature>